<protein>
    <submittedName>
        <fullName evidence="3">ABC transporter substrate-binding protein</fullName>
    </submittedName>
</protein>
<accession>A0A918RUW5</accession>
<dbReference type="PANTHER" id="PTHR30222">
    <property type="entry name" value="SPERMIDINE/PUTRESCINE-BINDING PERIPLASMIC PROTEIN"/>
    <property type="match status" value="1"/>
</dbReference>
<dbReference type="Proteomes" id="UP000646579">
    <property type="component" value="Unassembled WGS sequence"/>
</dbReference>
<dbReference type="Gene3D" id="3.40.190.10">
    <property type="entry name" value="Periplasmic binding protein-like II"/>
    <property type="match status" value="2"/>
</dbReference>
<organism evidence="3 4">
    <name type="scientific">Devosia pacifica</name>
    <dbReference type="NCBI Taxonomy" id="1335967"/>
    <lineage>
        <taxon>Bacteria</taxon>
        <taxon>Pseudomonadati</taxon>
        <taxon>Pseudomonadota</taxon>
        <taxon>Alphaproteobacteria</taxon>
        <taxon>Hyphomicrobiales</taxon>
        <taxon>Devosiaceae</taxon>
        <taxon>Devosia</taxon>
    </lineage>
</organism>
<reference evidence="3" key="1">
    <citation type="journal article" date="2014" name="Int. J. Syst. Evol. Microbiol.">
        <title>Complete genome sequence of Corynebacterium casei LMG S-19264T (=DSM 44701T), isolated from a smear-ripened cheese.</title>
        <authorList>
            <consortium name="US DOE Joint Genome Institute (JGI-PGF)"/>
            <person name="Walter F."/>
            <person name="Albersmeier A."/>
            <person name="Kalinowski J."/>
            <person name="Ruckert C."/>
        </authorList>
    </citation>
    <scope>NUCLEOTIDE SEQUENCE</scope>
    <source>
        <strain evidence="3">KCTC 32437</strain>
    </source>
</reference>
<gene>
    <name evidence="3" type="ORF">GCM10007989_05290</name>
</gene>
<reference evidence="3" key="2">
    <citation type="submission" date="2020-09" db="EMBL/GenBank/DDBJ databases">
        <authorList>
            <person name="Sun Q."/>
            <person name="Kim S."/>
        </authorList>
    </citation>
    <scope>NUCLEOTIDE SEQUENCE</scope>
    <source>
        <strain evidence="3">KCTC 32437</strain>
    </source>
</reference>
<sequence length="371" mass="40091">MPSKILFPNSRPRSGQNLSRRSVLKGMGSAALVGSVSMPFISRAAAQTPLRISNFGGFFEQAFAEHVYPAFTEATGIPVQSIPQSGGAQFLIQLAQANQAGAAPMDICCAGQAEVIRGRAQNLWASVDEASLPNLSNLMTPYVYRSDEGVDGVGAMGWYMTFLANPNEFETLPTSWKELWGDHPGAWGINSGGTSPILDITAATYFDGASTLDTEEGCAEVLAKIGELKPNTRLWWSDEGSMQSAYQNEEVIGGTYYHDVAMIMKSEGTPIESIFPEEGAVQGYNAWCIPSSNEVTDSMIEFLNWSATPEAHELIARHVSAAPLIDRSQLDLTDEEFAAVSSQSEPILIASEAKVKNADFLAQEFIRILSS</sequence>
<proteinExistence type="predicted"/>
<dbReference type="SUPFAM" id="SSF53850">
    <property type="entry name" value="Periplasmic binding protein-like II"/>
    <property type="match status" value="1"/>
</dbReference>
<evidence type="ECO:0000256" key="1">
    <source>
        <dbReference type="ARBA" id="ARBA00022729"/>
    </source>
</evidence>
<keyword evidence="2" id="KW-0574">Periplasm</keyword>
<evidence type="ECO:0000313" key="3">
    <source>
        <dbReference type="EMBL" id="GHA13633.1"/>
    </source>
</evidence>
<dbReference type="AlphaFoldDB" id="A0A918RUW5"/>
<comment type="caution">
    <text evidence="3">The sequence shown here is derived from an EMBL/GenBank/DDBJ whole genome shotgun (WGS) entry which is preliminary data.</text>
</comment>
<evidence type="ECO:0000313" key="4">
    <source>
        <dbReference type="Proteomes" id="UP000646579"/>
    </source>
</evidence>
<name>A0A918RUW5_9HYPH</name>
<dbReference type="PANTHER" id="PTHR30222:SF2">
    <property type="entry name" value="ABC TRANSPORTER SUBSTRATE-BINDING PROTEIN"/>
    <property type="match status" value="1"/>
</dbReference>
<dbReference type="RefSeq" id="WP_244639889.1">
    <property type="nucleotide sequence ID" value="NZ_BMZE01000001.1"/>
</dbReference>
<keyword evidence="4" id="KW-1185">Reference proteome</keyword>
<dbReference type="InterPro" id="IPR006311">
    <property type="entry name" value="TAT_signal"/>
</dbReference>
<keyword evidence="1" id="KW-0732">Signal</keyword>
<dbReference type="PROSITE" id="PS51318">
    <property type="entry name" value="TAT"/>
    <property type="match status" value="1"/>
</dbReference>
<dbReference type="InterPro" id="IPR006059">
    <property type="entry name" value="SBP"/>
</dbReference>
<dbReference type="EMBL" id="BMZE01000001">
    <property type="protein sequence ID" value="GHA13633.1"/>
    <property type="molecule type" value="Genomic_DNA"/>
</dbReference>
<dbReference type="Pfam" id="PF13416">
    <property type="entry name" value="SBP_bac_8"/>
    <property type="match status" value="1"/>
</dbReference>
<evidence type="ECO:0000256" key="2">
    <source>
        <dbReference type="ARBA" id="ARBA00022764"/>
    </source>
</evidence>